<dbReference type="GO" id="GO:0045944">
    <property type="term" value="P:positive regulation of transcription by RNA polymerase II"/>
    <property type="evidence" value="ECO:0007669"/>
    <property type="project" value="InterPro"/>
</dbReference>
<keyword evidence="10" id="KW-1185">Reference proteome</keyword>
<dbReference type="GO" id="GO:0046983">
    <property type="term" value="F:protein dimerization activity"/>
    <property type="evidence" value="ECO:0007669"/>
    <property type="project" value="InterPro"/>
</dbReference>
<keyword evidence="4" id="KW-0804">Transcription</keyword>
<dbReference type="Pfam" id="PF00319">
    <property type="entry name" value="SRF-TF"/>
    <property type="match status" value="1"/>
</dbReference>
<dbReference type="OMA" id="KENQEMY"/>
<dbReference type="PROSITE" id="PS51297">
    <property type="entry name" value="K_BOX"/>
    <property type="match status" value="1"/>
</dbReference>
<comment type="function">
    <text evidence="6">Probable transcription factor.</text>
</comment>
<evidence type="ECO:0000313" key="10">
    <source>
        <dbReference type="Proteomes" id="UP000295252"/>
    </source>
</evidence>
<dbReference type="GO" id="GO:0003700">
    <property type="term" value="F:DNA-binding transcription factor activity"/>
    <property type="evidence" value="ECO:0007669"/>
    <property type="project" value="InterPro"/>
</dbReference>
<evidence type="ECO:0000256" key="1">
    <source>
        <dbReference type="ARBA" id="ARBA00004123"/>
    </source>
</evidence>
<feature type="domain" description="K-box" evidence="8">
    <location>
        <begin position="90"/>
        <end position="180"/>
    </location>
</feature>
<evidence type="ECO:0000256" key="3">
    <source>
        <dbReference type="ARBA" id="ARBA00023125"/>
    </source>
</evidence>
<organism evidence="9 10">
    <name type="scientific">Coffea canephora</name>
    <name type="common">Robusta coffee</name>
    <dbReference type="NCBI Taxonomy" id="49390"/>
    <lineage>
        <taxon>Eukaryota</taxon>
        <taxon>Viridiplantae</taxon>
        <taxon>Streptophyta</taxon>
        <taxon>Embryophyta</taxon>
        <taxon>Tracheophyta</taxon>
        <taxon>Spermatophyta</taxon>
        <taxon>Magnoliopsida</taxon>
        <taxon>eudicotyledons</taxon>
        <taxon>Gunneridae</taxon>
        <taxon>Pentapetalae</taxon>
        <taxon>asterids</taxon>
        <taxon>lamiids</taxon>
        <taxon>Gentianales</taxon>
        <taxon>Rubiaceae</taxon>
        <taxon>Ixoroideae</taxon>
        <taxon>Gardenieae complex</taxon>
        <taxon>Bertiereae - Coffeeae clade</taxon>
        <taxon>Coffeeae</taxon>
        <taxon>Coffea</taxon>
    </lineage>
</organism>
<dbReference type="InterPro" id="IPR050142">
    <property type="entry name" value="MADS-box/MEF2_TF"/>
</dbReference>
<dbReference type="SMART" id="SM00432">
    <property type="entry name" value="MADS"/>
    <property type="match status" value="1"/>
</dbReference>
<evidence type="ECO:0000313" key="9">
    <source>
        <dbReference type="EMBL" id="CDP10997.1"/>
    </source>
</evidence>
<dbReference type="GO" id="GO:0000977">
    <property type="term" value="F:RNA polymerase II transcription regulatory region sequence-specific DNA binding"/>
    <property type="evidence" value="ECO:0007669"/>
    <property type="project" value="InterPro"/>
</dbReference>
<dbReference type="FunCoup" id="A0A068URQ5">
    <property type="interactions" value="10"/>
</dbReference>
<dbReference type="FunFam" id="3.40.1810.10:FF:000003">
    <property type="entry name" value="MADS-box transcription factor MADS-MC"/>
    <property type="match status" value="1"/>
</dbReference>
<dbReference type="InterPro" id="IPR002100">
    <property type="entry name" value="TF_MADSbox"/>
</dbReference>
<accession>A0A068URQ5</accession>
<dbReference type="PRINTS" id="PR00404">
    <property type="entry name" value="MADSDOMAIN"/>
</dbReference>
<evidence type="ECO:0000259" key="7">
    <source>
        <dbReference type="PROSITE" id="PS50066"/>
    </source>
</evidence>
<evidence type="ECO:0000256" key="6">
    <source>
        <dbReference type="ARBA" id="ARBA00037260"/>
    </source>
</evidence>
<dbReference type="STRING" id="49390.A0A068URQ5"/>
<dbReference type="EMBL" id="HG739133">
    <property type="protein sequence ID" value="CDP10997.1"/>
    <property type="molecule type" value="Genomic_DNA"/>
</dbReference>
<gene>
    <name evidence="9" type="ORF">GSCOC_T00031995001</name>
</gene>
<name>A0A068URQ5_COFCA</name>
<evidence type="ECO:0000256" key="2">
    <source>
        <dbReference type="ARBA" id="ARBA00023015"/>
    </source>
</evidence>
<evidence type="ECO:0000256" key="5">
    <source>
        <dbReference type="ARBA" id="ARBA00023242"/>
    </source>
</evidence>
<dbReference type="CDD" id="cd00265">
    <property type="entry name" value="MADS_MEF2_like"/>
    <property type="match status" value="1"/>
</dbReference>
<dbReference type="Pfam" id="PF01486">
    <property type="entry name" value="K-box"/>
    <property type="match status" value="1"/>
</dbReference>
<dbReference type="SUPFAM" id="SSF55455">
    <property type="entry name" value="SRF-like"/>
    <property type="match status" value="1"/>
</dbReference>
<dbReference type="PROSITE" id="PS00350">
    <property type="entry name" value="MADS_BOX_1"/>
    <property type="match status" value="1"/>
</dbReference>
<keyword evidence="2" id="KW-0805">Transcription regulation</keyword>
<evidence type="ECO:0000256" key="4">
    <source>
        <dbReference type="ARBA" id="ARBA00023163"/>
    </source>
</evidence>
<feature type="domain" description="MADS-box" evidence="7">
    <location>
        <begin position="1"/>
        <end position="61"/>
    </location>
</feature>
<dbReference type="InterPro" id="IPR036879">
    <property type="entry name" value="TF_MADSbox_sf"/>
</dbReference>
<comment type="subcellular location">
    <subcellularLocation>
        <location evidence="1">Nucleus</location>
    </subcellularLocation>
</comment>
<protein>
    <submittedName>
        <fullName evidence="9">Uncharacterized protein</fullName>
    </submittedName>
</protein>
<sequence>MGRGKIELKRIENNTSRQVTFSKRRSGLLKKTHELSVLCDAQIGLIIFSNKGKLFEYCSHPLSIDQIIERYLKTKGTSIPDHEDLAKSHNERVFGELKRMKSETLNLQLSLQRYKGDDLSSAHYDELNQLEQQLELSVTKVRARKFELLDQQLENLKRTEKLLEKENQEMCTWLMSNYYQKQRVELEHSHQQAMTELKLVGQHSILDQFPFSGEEQPSEVLQLANLPLNIHQYRLQPIQPNLQDYGQPGCSYGTHRRHHPYTKVHVLTSDCV</sequence>
<dbReference type="GO" id="GO:0005634">
    <property type="term" value="C:nucleus"/>
    <property type="evidence" value="ECO:0007669"/>
    <property type="project" value="UniProtKB-SubCell"/>
</dbReference>
<dbReference type="InterPro" id="IPR002487">
    <property type="entry name" value="TF_Kbox"/>
</dbReference>
<dbReference type="PROSITE" id="PS50066">
    <property type="entry name" value="MADS_BOX_2"/>
    <property type="match status" value="1"/>
</dbReference>
<dbReference type="AlphaFoldDB" id="A0A068URQ5"/>
<dbReference type="Gramene" id="CDP10997">
    <property type="protein sequence ID" value="CDP10997"/>
    <property type="gene ID" value="GSCOC_T00031995001"/>
</dbReference>
<proteinExistence type="predicted"/>
<dbReference type="PANTHER" id="PTHR48019">
    <property type="entry name" value="SERUM RESPONSE FACTOR HOMOLOG"/>
    <property type="match status" value="1"/>
</dbReference>
<keyword evidence="5" id="KW-0539">Nucleus</keyword>
<reference evidence="10" key="1">
    <citation type="journal article" date="2014" name="Science">
        <title>The coffee genome provides insight into the convergent evolution of caffeine biosynthesis.</title>
        <authorList>
            <person name="Denoeud F."/>
            <person name="Carretero-Paulet L."/>
            <person name="Dereeper A."/>
            <person name="Droc G."/>
            <person name="Guyot R."/>
            <person name="Pietrella M."/>
            <person name="Zheng C."/>
            <person name="Alberti A."/>
            <person name="Anthony F."/>
            <person name="Aprea G."/>
            <person name="Aury J.M."/>
            <person name="Bento P."/>
            <person name="Bernard M."/>
            <person name="Bocs S."/>
            <person name="Campa C."/>
            <person name="Cenci A."/>
            <person name="Combes M.C."/>
            <person name="Crouzillat D."/>
            <person name="Da Silva C."/>
            <person name="Daddiego L."/>
            <person name="De Bellis F."/>
            <person name="Dussert S."/>
            <person name="Garsmeur O."/>
            <person name="Gayraud T."/>
            <person name="Guignon V."/>
            <person name="Jahn K."/>
            <person name="Jamilloux V."/>
            <person name="Joet T."/>
            <person name="Labadie K."/>
            <person name="Lan T."/>
            <person name="Leclercq J."/>
            <person name="Lepelley M."/>
            <person name="Leroy T."/>
            <person name="Li L.T."/>
            <person name="Librado P."/>
            <person name="Lopez L."/>
            <person name="Munoz A."/>
            <person name="Noel B."/>
            <person name="Pallavicini A."/>
            <person name="Perrotta G."/>
            <person name="Poncet V."/>
            <person name="Pot D."/>
            <person name="Priyono X."/>
            <person name="Rigoreau M."/>
            <person name="Rouard M."/>
            <person name="Rozas J."/>
            <person name="Tranchant-Dubreuil C."/>
            <person name="VanBuren R."/>
            <person name="Zhang Q."/>
            <person name="Andrade A.C."/>
            <person name="Argout X."/>
            <person name="Bertrand B."/>
            <person name="de Kochko A."/>
            <person name="Graziosi G."/>
            <person name="Henry R.J."/>
            <person name="Jayarama X."/>
            <person name="Ming R."/>
            <person name="Nagai C."/>
            <person name="Rounsley S."/>
            <person name="Sankoff D."/>
            <person name="Giuliano G."/>
            <person name="Albert V.A."/>
            <person name="Wincker P."/>
            <person name="Lashermes P."/>
        </authorList>
    </citation>
    <scope>NUCLEOTIDE SEQUENCE [LARGE SCALE GENOMIC DNA]</scope>
    <source>
        <strain evidence="10">cv. DH200-94</strain>
    </source>
</reference>
<evidence type="ECO:0000259" key="8">
    <source>
        <dbReference type="PROSITE" id="PS51297"/>
    </source>
</evidence>
<dbReference type="InParanoid" id="A0A068URQ5"/>
<keyword evidence="3" id="KW-0238">DNA-binding</keyword>
<dbReference type="InterPro" id="IPR033896">
    <property type="entry name" value="MEF2-like_N"/>
</dbReference>
<dbReference type="Proteomes" id="UP000295252">
    <property type="component" value="Chromosome II"/>
</dbReference>
<dbReference type="OrthoDB" id="1898716at2759"/>
<dbReference type="Gene3D" id="3.40.1810.10">
    <property type="entry name" value="Transcription factor, MADS-box"/>
    <property type="match status" value="1"/>
</dbReference>
<dbReference type="PhylomeDB" id="A0A068URQ5"/>